<gene>
    <name evidence="1" type="ORF">RUM44_011442</name>
</gene>
<sequence length="117" mass="13133">MAALREVATPRHISPDVTSLTNGPLRSHAFVLNGEQDSLARTPYSGWENGGNGQKTCRSEVPGLQQFWAIPTYGPLSNSEGKLALHNHNPRFYGLNWLLKLRNLNNWYKPVTTTKIF</sequence>
<reference evidence="1 2" key="1">
    <citation type="submission" date="2023-09" db="EMBL/GenBank/DDBJ databases">
        <title>Genomes of two closely related lineages of the louse Polyplax serrata with different host specificities.</title>
        <authorList>
            <person name="Martinu J."/>
            <person name="Tarabai H."/>
            <person name="Stefka J."/>
            <person name="Hypsa V."/>
        </authorList>
    </citation>
    <scope>NUCLEOTIDE SEQUENCE [LARGE SCALE GENOMIC DNA]</scope>
    <source>
        <strain evidence="1">98ZLc_SE</strain>
    </source>
</reference>
<evidence type="ECO:0000313" key="1">
    <source>
        <dbReference type="EMBL" id="KAK6624583.1"/>
    </source>
</evidence>
<organism evidence="1 2">
    <name type="scientific">Polyplax serrata</name>
    <name type="common">Common mouse louse</name>
    <dbReference type="NCBI Taxonomy" id="468196"/>
    <lineage>
        <taxon>Eukaryota</taxon>
        <taxon>Metazoa</taxon>
        <taxon>Ecdysozoa</taxon>
        <taxon>Arthropoda</taxon>
        <taxon>Hexapoda</taxon>
        <taxon>Insecta</taxon>
        <taxon>Pterygota</taxon>
        <taxon>Neoptera</taxon>
        <taxon>Paraneoptera</taxon>
        <taxon>Psocodea</taxon>
        <taxon>Troctomorpha</taxon>
        <taxon>Phthiraptera</taxon>
        <taxon>Anoplura</taxon>
        <taxon>Polyplacidae</taxon>
        <taxon>Polyplax</taxon>
    </lineage>
</organism>
<dbReference type="Proteomes" id="UP001359485">
    <property type="component" value="Unassembled WGS sequence"/>
</dbReference>
<evidence type="ECO:0000313" key="2">
    <source>
        <dbReference type="Proteomes" id="UP001359485"/>
    </source>
</evidence>
<name>A0ABR1ARW1_POLSC</name>
<keyword evidence="2" id="KW-1185">Reference proteome</keyword>
<comment type="caution">
    <text evidence="1">The sequence shown here is derived from an EMBL/GenBank/DDBJ whole genome shotgun (WGS) entry which is preliminary data.</text>
</comment>
<protein>
    <submittedName>
        <fullName evidence="1">Uncharacterized protein</fullName>
    </submittedName>
</protein>
<dbReference type="EMBL" id="JAWJWF010000046">
    <property type="protein sequence ID" value="KAK6624583.1"/>
    <property type="molecule type" value="Genomic_DNA"/>
</dbReference>
<accession>A0ABR1ARW1</accession>
<proteinExistence type="predicted"/>